<evidence type="ECO:0000256" key="9">
    <source>
        <dbReference type="ARBA" id="ARBA00022840"/>
    </source>
</evidence>
<dbReference type="InterPro" id="IPR017441">
    <property type="entry name" value="Protein_kinase_ATP_BS"/>
</dbReference>
<feature type="binding site" evidence="13">
    <location>
        <position position="336"/>
    </location>
    <ligand>
        <name>ATP</name>
        <dbReference type="ChEBI" id="CHEBI:30616"/>
    </ligand>
</feature>
<feature type="region of interest" description="Disordered" evidence="15">
    <location>
        <begin position="1"/>
        <end position="28"/>
    </location>
</feature>
<evidence type="ECO:0000256" key="4">
    <source>
        <dbReference type="ARBA" id="ARBA00022527"/>
    </source>
</evidence>
<dbReference type="SUPFAM" id="SSF56112">
    <property type="entry name" value="Protein kinase-like (PK-like)"/>
    <property type="match status" value="1"/>
</dbReference>
<dbReference type="GO" id="GO:0043066">
    <property type="term" value="P:negative regulation of apoptotic process"/>
    <property type="evidence" value="ECO:0007669"/>
    <property type="project" value="TreeGrafter"/>
</dbReference>
<dbReference type="Gene3D" id="1.25.40.1030">
    <property type="match status" value="1"/>
</dbReference>
<name>A0AAE0QVJ1_9TELE</name>
<keyword evidence="6 13" id="KW-0547">Nucleotide-binding</keyword>
<dbReference type="InterPro" id="IPR024298">
    <property type="entry name" value="Sec16_Sec23-bd"/>
</dbReference>
<dbReference type="PANTHER" id="PTHR22984:SF11">
    <property type="entry name" value="AURORA KINASE-RELATED"/>
    <property type="match status" value="1"/>
</dbReference>
<evidence type="ECO:0000259" key="16">
    <source>
        <dbReference type="PROSITE" id="PS50011"/>
    </source>
</evidence>
<keyword evidence="5" id="KW-0808">Transferase</keyword>
<evidence type="ECO:0000256" key="8">
    <source>
        <dbReference type="ARBA" id="ARBA00022824"/>
    </source>
</evidence>
<protein>
    <recommendedName>
        <fullName evidence="14">Protein transport protein sec16</fullName>
    </recommendedName>
</protein>
<dbReference type="Pfam" id="PF12932">
    <property type="entry name" value="Sec16"/>
    <property type="match status" value="1"/>
</dbReference>
<evidence type="ECO:0000256" key="6">
    <source>
        <dbReference type="ARBA" id="ARBA00022741"/>
    </source>
</evidence>
<keyword evidence="14" id="KW-0333">Golgi apparatus</keyword>
<evidence type="ECO:0000313" key="17">
    <source>
        <dbReference type="EMBL" id="KAK3533678.1"/>
    </source>
</evidence>
<proteinExistence type="inferred from homology"/>
<evidence type="ECO:0000256" key="13">
    <source>
        <dbReference type="PROSITE-ProRule" id="PRU10141"/>
    </source>
</evidence>
<dbReference type="GO" id="GO:0007346">
    <property type="term" value="P:regulation of mitotic cell cycle"/>
    <property type="evidence" value="ECO:0007669"/>
    <property type="project" value="TreeGrafter"/>
</dbReference>
<keyword evidence="10 14" id="KW-0931">ER-Golgi transport</keyword>
<gene>
    <name evidence="17" type="ORF">QTP70_024006</name>
</gene>
<comment type="catalytic activity">
    <reaction evidence="12">
        <text>L-seryl-[protein] + ATP = O-phospho-L-seryl-[protein] + ADP + H(+)</text>
        <dbReference type="Rhea" id="RHEA:17989"/>
        <dbReference type="Rhea" id="RHEA-COMP:9863"/>
        <dbReference type="Rhea" id="RHEA-COMP:11604"/>
        <dbReference type="ChEBI" id="CHEBI:15378"/>
        <dbReference type="ChEBI" id="CHEBI:29999"/>
        <dbReference type="ChEBI" id="CHEBI:30616"/>
        <dbReference type="ChEBI" id="CHEBI:83421"/>
        <dbReference type="ChEBI" id="CHEBI:456216"/>
        <dbReference type="EC" id="2.7.11.1"/>
    </reaction>
</comment>
<evidence type="ECO:0000256" key="14">
    <source>
        <dbReference type="RuleBase" id="RU364101"/>
    </source>
</evidence>
<comment type="subcellular location">
    <subcellularLocation>
        <location evidence="1">Endoplasmic reticulum</location>
    </subcellularLocation>
    <subcellularLocation>
        <location evidence="14">Golgi apparatus membrane</location>
    </subcellularLocation>
</comment>
<keyword evidence="4" id="KW-0723">Serine/threonine-protein kinase</keyword>
<dbReference type="InterPro" id="IPR024340">
    <property type="entry name" value="Sec16_CCD"/>
</dbReference>
<dbReference type="GO" id="GO:0015031">
    <property type="term" value="P:protein transport"/>
    <property type="evidence" value="ECO:0007669"/>
    <property type="project" value="UniProtKB-KW"/>
</dbReference>
<comment type="similarity">
    <text evidence="14">Belongs to the SEC16 family.</text>
</comment>
<keyword evidence="8 14" id="KW-0256">Endoplasmic reticulum</keyword>
<dbReference type="GO" id="GO:0016192">
    <property type="term" value="P:vesicle-mediated transport"/>
    <property type="evidence" value="ECO:0007669"/>
    <property type="project" value="UniProtKB-KW"/>
</dbReference>
<evidence type="ECO:0000256" key="1">
    <source>
        <dbReference type="ARBA" id="ARBA00004240"/>
    </source>
</evidence>
<keyword evidence="14" id="KW-0472">Membrane</keyword>
<keyword evidence="7" id="KW-0418">Kinase</keyword>
<keyword evidence="14" id="KW-0653">Protein transport</keyword>
<comment type="similarity">
    <text evidence="2">Belongs to the protein kinase superfamily. CAMK Ser/Thr protein kinase family. PIM subfamily.</text>
</comment>
<comment type="catalytic activity">
    <reaction evidence="11">
        <text>L-threonyl-[protein] + ATP = O-phospho-L-threonyl-[protein] + ADP + H(+)</text>
        <dbReference type="Rhea" id="RHEA:46608"/>
        <dbReference type="Rhea" id="RHEA-COMP:11060"/>
        <dbReference type="Rhea" id="RHEA-COMP:11605"/>
        <dbReference type="ChEBI" id="CHEBI:15378"/>
        <dbReference type="ChEBI" id="CHEBI:30013"/>
        <dbReference type="ChEBI" id="CHEBI:30616"/>
        <dbReference type="ChEBI" id="CHEBI:61977"/>
        <dbReference type="ChEBI" id="CHEBI:456216"/>
        <dbReference type="EC" id="2.7.11.1"/>
    </reaction>
</comment>
<comment type="caution">
    <text evidence="17">The sequence shown here is derived from an EMBL/GenBank/DDBJ whole genome shotgun (WGS) entry which is preliminary data.</text>
</comment>
<dbReference type="InterPro" id="IPR011009">
    <property type="entry name" value="Kinase-like_dom_sf"/>
</dbReference>
<comment type="function">
    <text evidence="14">Plays a role in the organization of the endoplasmic reticulum exit sites (ERES), also known as transitional endoplasmic reticulum (tER). Required for secretory cargo traffic from the endoplasmic reticulum to the Golgi apparatus.</text>
</comment>
<dbReference type="Pfam" id="PF00069">
    <property type="entry name" value="Pkinase"/>
    <property type="match status" value="1"/>
</dbReference>
<evidence type="ECO:0000313" key="18">
    <source>
        <dbReference type="Proteomes" id="UP001274896"/>
    </source>
</evidence>
<dbReference type="PROSITE" id="PS00107">
    <property type="entry name" value="PROTEIN_KINASE_ATP"/>
    <property type="match status" value="1"/>
</dbReference>
<evidence type="ECO:0000256" key="10">
    <source>
        <dbReference type="ARBA" id="ARBA00022892"/>
    </source>
</evidence>
<comment type="subunit">
    <text evidence="14">SEC16A and SEC16B are each present in multiple copies in a heteromeric complex.</text>
</comment>
<sequence length="630" mass="72113">MEKKVLSNPTVHMPHHGRENSILQGDDSYLPDGENISFPGPLMRRKINRKDVLRFIQKKSQECLQHVEDPDQREAYFFWKIMELYCSKNGLGVNNQGTWCLLLAKLLCSADPDDVILDAVVQMGKDLDSKGLTYAAHLCYVAAMEELEILPRSSFELIGCDSLPISQSAMREAIERTEVYEYVCSLTTGLPQANFQIFKCYHASRLAELGLFNQAFKYCKTIAKAIAKFPQEITKTTMEMTIALSERLHQGMGKEPKWLIKLRQLYADEKFKLKNSEIGLMTSEMLTFLHPYQEGHITPWEVFESLYTPGELLGQGGFGSVCAGVRKADGKQVAIKYVGNEMNEAFITIPGQTHSLPLEVALMEMMSKPNRHKNVLELIEWFEMSDCYILILERPSPCTDLRKFLEDHKGGLSEPLAQHLMRQVVQAARHCCDCGVLHRDIKAENILIKTDTLQLKLIDFGCGDLLQDTPYRYYIGTRAYFPPEWLCEREYMGVPATIWSLGVLLFDMVCGYLPFQCEDDIVGCNMHFAHGLSEACRDLILWCLERHPYSRPMFKEMLSHKWFEEPQKNVKDPRPLLESHVTPWGMLKSTISKNVAVALKYVGKTPDNKFITIVSKLLLLRFYREDRGSK</sequence>
<evidence type="ECO:0000256" key="12">
    <source>
        <dbReference type="ARBA" id="ARBA00048679"/>
    </source>
</evidence>
<evidence type="ECO:0000256" key="2">
    <source>
        <dbReference type="ARBA" id="ARBA00005505"/>
    </source>
</evidence>
<feature type="domain" description="Protein kinase" evidence="16">
    <location>
        <begin position="307"/>
        <end position="563"/>
    </location>
</feature>
<dbReference type="EMBL" id="JAUCMX010000010">
    <property type="protein sequence ID" value="KAK3533678.1"/>
    <property type="molecule type" value="Genomic_DNA"/>
</dbReference>
<organism evidence="17 18">
    <name type="scientific">Hemibagrus guttatus</name>
    <dbReference type="NCBI Taxonomy" id="175788"/>
    <lineage>
        <taxon>Eukaryota</taxon>
        <taxon>Metazoa</taxon>
        <taxon>Chordata</taxon>
        <taxon>Craniata</taxon>
        <taxon>Vertebrata</taxon>
        <taxon>Euteleostomi</taxon>
        <taxon>Actinopterygii</taxon>
        <taxon>Neopterygii</taxon>
        <taxon>Teleostei</taxon>
        <taxon>Ostariophysi</taxon>
        <taxon>Siluriformes</taxon>
        <taxon>Bagridae</taxon>
        <taxon>Hemibagrus</taxon>
    </lineage>
</organism>
<evidence type="ECO:0000256" key="7">
    <source>
        <dbReference type="ARBA" id="ARBA00022777"/>
    </source>
</evidence>
<dbReference type="Proteomes" id="UP001274896">
    <property type="component" value="Unassembled WGS sequence"/>
</dbReference>
<dbReference type="SMART" id="SM00220">
    <property type="entry name" value="S_TKc"/>
    <property type="match status" value="1"/>
</dbReference>
<dbReference type="GO" id="GO:0005783">
    <property type="term" value="C:endoplasmic reticulum"/>
    <property type="evidence" value="ECO:0007669"/>
    <property type="project" value="UniProtKB-SubCell"/>
</dbReference>
<dbReference type="PROSITE" id="PS50011">
    <property type="entry name" value="PROTEIN_KINASE_DOM"/>
    <property type="match status" value="1"/>
</dbReference>
<dbReference type="AlphaFoldDB" id="A0AAE0QVJ1"/>
<dbReference type="Pfam" id="PF12931">
    <property type="entry name" value="TPR_Sec16"/>
    <property type="match status" value="1"/>
</dbReference>
<dbReference type="PROSITE" id="PS00108">
    <property type="entry name" value="PROTEIN_KINASE_ST"/>
    <property type="match status" value="1"/>
</dbReference>
<dbReference type="Gene3D" id="3.30.200.20">
    <property type="entry name" value="Phosphorylase Kinase, domain 1"/>
    <property type="match status" value="1"/>
</dbReference>
<evidence type="ECO:0000256" key="15">
    <source>
        <dbReference type="SAM" id="MobiDB-lite"/>
    </source>
</evidence>
<dbReference type="InterPro" id="IPR000719">
    <property type="entry name" value="Prot_kinase_dom"/>
</dbReference>
<reference evidence="17" key="1">
    <citation type="submission" date="2023-06" db="EMBL/GenBank/DDBJ databases">
        <title>Male Hemibagrus guttatus genome.</title>
        <authorList>
            <person name="Bian C."/>
        </authorList>
    </citation>
    <scope>NUCLEOTIDE SEQUENCE</scope>
    <source>
        <strain evidence="17">Male_cb2023</strain>
        <tissue evidence="17">Muscle</tissue>
    </source>
</reference>
<evidence type="ECO:0000256" key="11">
    <source>
        <dbReference type="ARBA" id="ARBA00047899"/>
    </source>
</evidence>
<dbReference type="InterPro" id="IPR008271">
    <property type="entry name" value="Ser/Thr_kinase_AS"/>
</dbReference>
<dbReference type="PANTHER" id="PTHR22984">
    <property type="entry name" value="SERINE/THREONINE-PROTEIN KINASE PIM"/>
    <property type="match status" value="1"/>
</dbReference>
<dbReference type="GO" id="GO:0004674">
    <property type="term" value="F:protein serine/threonine kinase activity"/>
    <property type="evidence" value="ECO:0007669"/>
    <property type="project" value="UniProtKB-KW"/>
</dbReference>
<evidence type="ECO:0000256" key="5">
    <source>
        <dbReference type="ARBA" id="ARBA00022679"/>
    </source>
</evidence>
<dbReference type="GO" id="GO:0005524">
    <property type="term" value="F:ATP binding"/>
    <property type="evidence" value="ECO:0007669"/>
    <property type="project" value="UniProtKB-UniRule"/>
</dbReference>
<keyword evidence="3 14" id="KW-0813">Transport</keyword>
<keyword evidence="9 13" id="KW-0067">ATP-binding</keyword>
<accession>A0AAE0QVJ1</accession>
<dbReference type="GO" id="GO:0000139">
    <property type="term" value="C:Golgi membrane"/>
    <property type="evidence" value="ECO:0007669"/>
    <property type="project" value="UniProtKB-SubCell"/>
</dbReference>
<keyword evidence="18" id="KW-1185">Reference proteome</keyword>
<dbReference type="InterPro" id="IPR051138">
    <property type="entry name" value="PIM_Ser/Thr_kinase"/>
</dbReference>
<dbReference type="Gene3D" id="1.10.510.10">
    <property type="entry name" value="Transferase(Phosphotransferase) domain 1"/>
    <property type="match status" value="1"/>
</dbReference>
<evidence type="ECO:0000256" key="3">
    <source>
        <dbReference type="ARBA" id="ARBA00022448"/>
    </source>
</evidence>